<dbReference type="InterPro" id="IPR002346">
    <property type="entry name" value="Mopterin_DH_FAD-bd"/>
</dbReference>
<evidence type="ECO:0000313" key="6">
    <source>
        <dbReference type="Proteomes" id="UP000037020"/>
    </source>
</evidence>
<keyword evidence="1" id="KW-0285">Flavoprotein</keyword>
<dbReference type="InterPro" id="IPR016167">
    <property type="entry name" value="FAD-bd_PCMH_sub1"/>
</dbReference>
<name>A0ABR5ITA9_9ACTN</name>
<dbReference type="PANTHER" id="PTHR42659">
    <property type="entry name" value="XANTHINE DEHYDROGENASE SUBUNIT C-RELATED"/>
    <property type="match status" value="1"/>
</dbReference>
<accession>A0ABR5ITA9</accession>
<protein>
    <submittedName>
        <fullName evidence="5">Carbon monoxide dehydrogenase</fullName>
    </submittedName>
</protein>
<evidence type="ECO:0000256" key="1">
    <source>
        <dbReference type="ARBA" id="ARBA00022630"/>
    </source>
</evidence>
<reference evidence="5 6" key="1">
    <citation type="submission" date="2015-07" db="EMBL/GenBank/DDBJ databases">
        <authorList>
            <person name="Ju K.-S."/>
            <person name="Doroghazi J.R."/>
            <person name="Metcalf W.W."/>
        </authorList>
    </citation>
    <scope>NUCLEOTIDE SEQUENCE [LARGE SCALE GENOMIC DNA]</scope>
    <source>
        <strain evidence="5 6">NRRL B-3589</strain>
    </source>
</reference>
<keyword evidence="2" id="KW-0274">FAD</keyword>
<gene>
    <name evidence="5" type="ORF">ADK38_42520</name>
</gene>
<dbReference type="EMBL" id="LGUT01004126">
    <property type="protein sequence ID" value="KOG60533.1"/>
    <property type="molecule type" value="Genomic_DNA"/>
</dbReference>
<keyword evidence="3" id="KW-0560">Oxidoreductase</keyword>
<proteinExistence type="predicted"/>
<dbReference type="InterPro" id="IPR051312">
    <property type="entry name" value="Diverse_Substr_Oxidored"/>
</dbReference>
<feature type="domain" description="FAD-binding PCMH-type" evidence="4">
    <location>
        <begin position="1"/>
        <end position="71"/>
    </location>
</feature>
<organism evidence="5 6">
    <name type="scientific">Streptomyces varsoviensis</name>
    <dbReference type="NCBI Taxonomy" id="67373"/>
    <lineage>
        <taxon>Bacteria</taxon>
        <taxon>Bacillati</taxon>
        <taxon>Actinomycetota</taxon>
        <taxon>Actinomycetes</taxon>
        <taxon>Kitasatosporales</taxon>
        <taxon>Streptomycetaceae</taxon>
        <taxon>Streptomyces</taxon>
    </lineage>
</organism>
<dbReference type="Pfam" id="PF00941">
    <property type="entry name" value="FAD_binding_5"/>
    <property type="match status" value="1"/>
</dbReference>
<dbReference type="Gene3D" id="3.30.43.10">
    <property type="entry name" value="Uridine Diphospho-n-acetylenolpyruvylglucosamine Reductase, domain 2"/>
    <property type="match status" value="1"/>
</dbReference>
<keyword evidence="6" id="KW-1185">Reference proteome</keyword>
<dbReference type="PANTHER" id="PTHR42659:SF2">
    <property type="entry name" value="XANTHINE DEHYDROGENASE SUBUNIT C-RELATED"/>
    <property type="match status" value="1"/>
</dbReference>
<dbReference type="InterPro" id="IPR016166">
    <property type="entry name" value="FAD-bd_PCMH"/>
</dbReference>
<evidence type="ECO:0000313" key="5">
    <source>
        <dbReference type="EMBL" id="KOG60533.1"/>
    </source>
</evidence>
<evidence type="ECO:0000259" key="4">
    <source>
        <dbReference type="PROSITE" id="PS51387"/>
    </source>
</evidence>
<evidence type="ECO:0000256" key="3">
    <source>
        <dbReference type="ARBA" id="ARBA00023002"/>
    </source>
</evidence>
<dbReference type="PROSITE" id="PS51387">
    <property type="entry name" value="FAD_PCMH"/>
    <property type="match status" value="1"/>
</dbReference>
<dbReference type="SUPFAM" id="SSF56176">
    <property type="entry name" value="FAD-binding/transporter-associated domain-like"/>
    <property type="match status" value="1"/>
</dbReference>
<dbReference type="InterPro" id="IPR036318">
    <property type="entry name" value="FAD-bd_PCMH-like_sf"/>
</dbReference>
<evidence type="ECO:0000256" key="2">
    <source>
        <dbReference type="ARBA" id="ARBA00022827"/>
    </source>
</evidence>
<comment type="caution">
    <text evidence="5">The sequence shown here is derived from an EMBL/GenBank/DDBJ whole genome shotgun (WGS) entry which is preliminary data.</text>
</comment>
<feature type="non-terminal residue" evidence="5">
    <location>
        <position position="71"/>
    </location>
</feature>
<dbReference type="Proteomes" id="UP000037020">
    <property type="component" value="Unassembled WGS sequence"/>
</dbReference>
<sequence>MDFLRPTGWADALAAKAEHPAAVPIAGGTDVMVEINFDQRRPEHLLDLGRVDELTEWETGEEYVRLGAAVP</sequence>